<protein>
    <submittedName>
        <fullName evidence="2">Uncharacterized protein</fullName>
    </submittedName>
</protein>
<gene>
    <name evidence="2" type="ORF">C8P63_104108</name>
</gene>
<keyword evidence="3" id="KW-1185">Reference proteome</keyword>
<name>A0A2T6C4R1_9BACL</name>
<comment type="caution">
    <text evidence="2">The sequence shown here is derived from an EMBL/GenBank/DDBJ whole genome shotgun (WGS) entry which is preliminary data.</text>
</comment>
<feature type="transmembrane region" description="Helical" evidence="1">
    <location>
        <begin position="37"/>
        <end position="56"/>
    </location>
</feature>
<sequence length="94" mass="11263">MFRTKNGIALVVALAFLFIAVPRLPVSMEFGLPSLFAWSWLIFAYLVIAANWRMVLRLDRDKRRRDERSRRDRWLEVQKRRRTTAWSGGGRRKR</sequence>
<evidence type="ECO:0000313" key="2">
    <source>
        <dbReference type="EMBL" id="PTX63263.1"/>
    </source>
</evidence>
<accession>A0A2T6C4R1</accession>
<dbReference type="OrthoDB" id="2991584at2"/>
<organism evidence="2 3">
    <name type="scientific">Melghirimyces profundicolus</name>
    <dbReference type="NCBI Taxonomy" id="1242148"/>
    <lineage>
        <taxon>Bacteria</taxon>
        <taxon>Bacillati</taxon>
        <taxon>Bacillota</taxon>
        <taxon>Bacilli</taxon>
        <taxon>Bacillales</taxon>
        <taxon>Thermoactinomycetaceae</taxon>
        <taxon>Melghirimyces</taxon>
    </lineage>
</organism>
<keyword evidence="1" id="KW-0812">Transmembrane</keyword>
<dbReference type="AlphaFoldDB" id="A0A2T6C4R1"/>
<reference evidence="2 3" key="1">
    <citation type="submission" date="2018-04" db="EMBL/GenBank/DDBJ databases">
        <title>Genomic Encyclopedia of Archaeal and Bacterial Type Strains, Phase II (KMG-II): from individual species to whole genera.</title>
        <authorList>
            <person name="Goeker M."/>
        </authorList>
    </citation>
    <scope>NUCLEOTIDE SEQUENCE [LARGE SCALE GENOMIC DNA]</scope>
    <source>
        <strain evidence="2 3">DSM 45787</strain>
    </source>
</reference>
<dbReference type="EMBL" id="QBKR01000004">
    <property type="protein sequence ID" value="PTX63263.1"/>
    <property type="molecule type" value="Genomic_DNA"/>
</dbReference>
<keyword evidence="1" id="KW-1133">Transmembrane helix</keyword>
<evidence type="ECO:0000256" key="1">
    <source>
        <dbReference type="SAM" id="Phobius"/>
    </source>
</evidence>
<dbReference type="RefSeq" id="WP_108022094.1">
    <property type="nucleotide sequence ID" value="NZ_QBKR01000004.1"/>
</dbReference>
<proteinExistence type="predicted"/>
<keyword evidence="1" id="KW-0472">Membrane</keyword>
<dbReference type="Proteomes" id="UP000244240">
    <property type="component" value="Unassembled WGS sequence"/>
</dbReference>
<evidence type="ECO:0000313" key="3">
    <source>
        <dbReference type="Proteomes" id="UP000244240"/>
    </source>
</evidence>